<dbReference type="InterPro" id="IPR000056">
    <property type="entry name" value="Ribul_P_3_epim-like"/>
</dbReference>
<evidence type="ECO:0000256" key="1">
    <source>
        <dbReference type="ARBA" id="ARBA00001782"/>
    </source>
</evidence>
<evidence type="ECO:0000256" key="3">
    <source>
        <dbReference type="ARBA" id="ARBA00001941"/>
    </source>
</evidence>
<dbReference type="GO" id="GO:0005737">
    <property type="term" value="C:cytoplasm"/>
    <property type="evidence" value="ECO:0007669"/>
    <property type="project" value="UniProtKB-ARBA"/>
</dbReference>
<dbReference type="InterPro" id="IPR013785">
    <property type="entry name" value="Aldolase_TIM"/>
</dbReference>
<dbReference type="RefSeq" id="WP_338203468.1">
    <property type="nucleotide sequence ID" value="NZ_JAEKNR010000176.1"/>
</dbReference>
<comment type="similarity">
    <text evidence="6">Belongs to the ribulose-phosphate 3-epimerase family.</text>
</comment>
<dbReference type="Pfam" id="PF00834">
    <property type="entry name" value="Ribul_P_3_epim"/>
    <property type="match status" value="1"/>
</dbReference>
<dbReference type="EMBL" id="JAEKNR010000176">
    <property type="protein sequence ID" value="MBJ7599840.1"/>
    <property type="molecule type" value="Genomic_DNA"/>
</dbReference>
<evidence type="ECO:0000256" key="9">
    <source>
        <dbReference type="ARBA" id="ARBA00023235"/>
    </source>
</evidence>
<evidence type="ECO:0000313" key="12">
    <source>
        <dbReference type="Proteomes" id="UP000612893"/>
    </source>
</evidence>
<protein>
    <recommendedName>
        <fullName evidence="7 10">Ribulose-phosphate 3-epimerase</fullName>
        <ecNumber evidence="7 10">5.1.3.1</ecNumber>
    </recommendedName>
</protein>
<dbReference type="InterPro" id="IPR011060">
    <property type="entry name" value="RibuloseP-bd_barrel"/>
</dbReference>
<accession>A0A934N437</accession>
<organism evidence="11 12">
    <name type="scientific">Candidatus Nephthysia bennettiae</name>
    <dbReference type="NCBI Taxonomy" id="3127016"/>
    <lineage>
        <taxon>Bacteria</taxon>
        <taxon>Bacillati</taxon>
        <taxon>Candidatus Dormiibacterota</taxon>
        <taxon>Candidatus Dormibacteria</taxon>
        <taxon>Candidatus Dormibacterales</taxon>
        <taxon>Candidatus Dormibacteraceae</taxon>
        <taxon>Candidatus Nephthysia</taxon>
    </lineage>
</organism>
<dbReference type="GO" id="GO:0006098">
    <property type="term" value="P:pentose-phosphate shunt"/>
    <property type="evidence" value="ECO:0007669"/>
    <property type="project" value="UniProtKB-UniRule"/>
</dbReference>
<sequence>MIEVVASILSADLTRLGEQVREAQAAGAGRVQVDIMDGHFVPNLTFGPDTVAAVKRAAPDLPVEAHLMVERPEQFVAAFARAGADYILVQVESTYSLYRTVQSISEAGSRPGLVLNPATPVETLREIWRYVSMVNVMTVEPGFGGQRFIASSPDKIRRVCELAPGLDVEVDGGIDSESAPLVVAAGARLLVAGSSVFSYPEGVAAGIRALRESVV</sequence>
<evidence type="ECO:0000256" key="2">
    <source>
        <dbReference type="ARBA" id="ARBA00001936"/>
    </source>
</evidence>
<proteinExistence type="inferred from homology"/>
<dbReference type="PROSITE" id="PS01086">
    <property type="entry name" value="RIBUL_P_3_EPIMER_2"/>
    <property type="match status" value="1"/>
</dbReference>
<evidence type="ECO:0000256" key="6">
    <source>
        <dbReference type="ARBA" id="ARBA00009541"/>
    </source>
</evidence>
<dbReference type="InterPro" id="IPR026019">
    <property type="entry name" value="Ribul_P_3_epim"/>
</dbReference>
<comment type="cofactor">
    <cofactor evidence="4">
        <name>Zn(2+)</name>
        <dbReference type="ChEBI" id="CHEBI:29105"/>
    </cofactor>
</comment>
<comment type="cofactor">
    <cofactor evidence="5">
        <name>Fe(2+)</name>
        <dbReference type="ChEBI" id="CHEBI:29033"/>
    </cofactor>
</comment>
<dbReference type="PANTHER" id="PTHR11749">
    <property type="entry name" value="RIBULOSE-5-PHOSPHATE-3-EPIMERASE"/>
    <property type="match status" value="1"/>
</dbReference>
<evidence type="ECO:0000256" key="7">
    <source>
        <dbReference type="ARBA" id="ARBA00013188"/>
    </source>
</evidence>
<comment type="catalytic activity">
    <reaction evidence="1">
        <text>D-ribulose 5-phosphate = D-xylulose 5-phosphate</text>
        <dbReference type="Rhea" id="RHEA:13677"/>
        <dbReference type="ChEBI" id="CHEBI:57737"/>
        <dbReference type="ChEBI" id="CHEBI:58121"/>
        <dbReference type="EC" id="5.1.3.1"/>
    </reaction>
</comment>
<evidence type="ECO:0000256" key="10">
    <source>
        <dbReference type="NCBIfam" id="TIGR01163"/>
    </source>
</evidence>
<dbReference type="Proteomes" id="UP000612893">
    <property type="component" value="Unassembled WGS sequence"/>
</dbReference>
<evidence type="ECO:0000256" key="4">
    <source>
        <dbReference type="ARBA" id="ARBA00001947"/>
    </source>
</evidence>
<dbReference type="EC" id="5.1.3.1" evidence="7 10"/>
<dbReference type="AlphaFoldDB" id="A0A934N437"/>
<comment type="caution">
    <text evidence="11">The sequence shown here is derived from an EMBL/GenBank/DDBJ whole genome shotgun (WGS) entry which is preliminary data.</text>
</comment>
<dbReference type="SUPFAM" id="SSF51366">
    <property type="entry name" value="Ribulose-phoshate binding barrel"/>
    <property type="match status" value="1"/>
</dbReference>
<dbReference type="NCBIfam" id="TIGR01163">
    <property type="entry name" value="rpe"/>
    <property type="match status" value="1"/>
</dbReference>
<dbReference type="NCBIfam" id="NF004076">
    <property type="entry name" value="PRK05581.1-4"/>
    <property type="match status" value="1"/>
</dbReference>
<keyword evidence="9 11" id="KW-0413">Isomerase</keyword>
<dbReference type="CDD" id="cd00429">
    <property type="entry name" value="RPE"/>
    <property type="match status" value="1"/>
</dbReference>
<evidence type="ECO:0000313" key="11">
    <source>
        <dbReference type="EMBL" id="MBJ7599840.1"/>
    </source>
</evidence>
<evidence type="ECO:0000256" key="8">
    <source>
        <dbReference type="ARBA" id="ARBA00022723"/>
    </source>
</evidence>
<dbReference type="Gene3D" id="3.20.20.70">
    <property type="entry name" value="Aldolase class I"/>
    <property type="match status" value="1"/>
</dbReference>
<comment type="cofactor">
    <cofactor evidence="3">
        <name>Co(2+)</name>
        <dbReference type="ChEBI" id="CHEBI:48828"/>
    </cofactor>
</comment>
<comment type="cofactor">
    <cofactor evidence="2">
        <name>Mn(2+)</name>
        <dbReference type="ChEBI" id="CHEBI:29035"/>
    </cofactor>
</comment>
<dbReference type="GO" id="GO:0046872">
    <property type="term" value="F:metal ion binding"/>
    <property type="evidence" value="ECO:0007669"/>
    <property type="project" value="UniProtKB-KW"/>
</dbReference>
<evidence type="ECO:0000256" key="5">
    <source>
        <dbReference type="ARBA" id="ARBA00001954"/>
    </source>
</evidence>
<dbReference type="GO" id="GO:0004750">
    <property type="term" value="F:D-ribulose-phosphate 3-epimerase activity"/>
    <property type="evidence" value="ECO:0007669"/>
    <property type="project" value="UniProtKB-UniRule"/>
</dbReference>
<keyword evidence="8" id="KW-0479">Metal-binding</keyword>
<keyword evidence="12" id="KW-1185">Reference proteome</keyword>
<gene>
    <name evidence="11" type="primary">rpe</name>
    <name evidence="11" type="ORF">JF922_17400</name>
</gene>
<name>A0A934N437_9BACT</name>
<dbReference type="FunFam" id="3.20.20.70:FF:000004">
    <property type="entry name" value="Ribulose-phosphate 3-epimerase"/>
    <property type="match status" value="1"/>
</dbReference>
<reference evidence="11" key="1">
    <citation type="submission" date="2020-10" db="EMBL/GenBank/DDBJ databases">
        <title>Ca. Dormibacterota MAGs.</title>
        <authorList>
            <person name="Montgomery K."/>
        </authorList>
    </citation>
    <scope>NUCLEOTIDE SEQUENCE [LARGE SCALE GENOMIC DNA]</scope>
    <source>
        <strain evidence="11">SC8812_S17_10</strain>
    </source>
</reference>